<feature type="region of interest" description="Disordered" evidence="2">
    <location>
        <begin position="157"/>
        <end position="328"/>
    </location>
</feature>
<feature type="compositionally biased region" description="Basic and acidic residues" evidence="2">
    <location>
        <begin position="216"/>
        <end position="229"/>
    </location>
</feature>
<dbReference type="AlphaFoldDB" id="A0A0B7A9W7"/>
<sequence length="328" mass="38315">MNILPHKSWHVRTKKNIEKVRRDEEKAAEEEKEKQRRIALAEQEARTDLLRARSKNKALIDGGSLSVSDKSQPSAHQDLFPVTLGRIDTAIPGLGEKREFMNFFKDIEDGVVKQGKNKEHQEEKKKEQEEFEKKIGLLTYLGQSSLESKESAPWFLKKLTGKGNNQNKDDSQSETQEDKEKKLRLDIEERRKKFMDPLTQMKEFVDKKKRHHNTLKHSDRKEKISDRSRSTSSLSKPSTVISSSSSSSSKKTIEQLRAERLARERQENMRTRSLLTKSVRETDGTSSMEKDSREDEMEERRGGKRKYNSQYNPDFVRQPKSRHRDDFH</sequence>
<evidence type="ECO:0000259" key="3">
    <source>
        <dbReference type="SMART" id="SM01083"/>
    </source>
</evidence>
<feature type="compositionally biased region" description="Basic and acidic residues" evidence="2">
    <location>
        <begin position="251"/>
        <end position="270"/>
    </location>
</feature>
<dbReference type="SMART" id="SM01083">
    <property type="entry name" value="Cir_N"/>
    <property type="match status" value="1"/>
</dbReference>
<dbReference type="InterPro" id="IPR039875">
    <property type="entry name" value="LENG1-like"/>
</dbReference>
<accession>A0A0B7A9W7</accession>
<dbReference type="InterPro" id="IPR019339">
    <property type="entry name" value="CIR_N_dom"/>
</dbReference>
<evidence type="ECO:0000313" key="4">
    <source>
        <dbReference type="EMBL" id="CEK76780.1"/>
    </source>
</evidence>
<reference evidence="4" key="1">
    <citation type="submission" date="2014-12" db="EMBL/GenBank/DDBJ databases">
        <title>Insight into the proteome of Arion vulgaris.</title>
        <authorList>
            <person name="Aradska J."/>
            <person name="Bulat T."/>
            <person name="Smidak R."/>
            <person name="Sarate P."/>
            <person name="Gangsoo J."/>
            <person name="Sialana F."/>
            <person name="Bilban M."/>
            <person name="Lubec G."/>
        </authorList>
    </citation>
    <scope>NUCLEOTIDE SEQUENCE</scope>
    <source>
        <tissue evidence="4">Skin</tissue>
    </source>
</reference>
<protein>
    <recommendedName>
        <fullName evidence="3">CBF1-interacting co-repressor CIR N-terminal domain-containing protein</fullName>
    </recommendedName>
</protein>
<dbReference type="PANTHER" id="PTHR22093:SF0">
    <property type="entry name" value="LEUKOCYTE RECEPTOR CLUSTER MEMBER 1"/>
    <property type="match status" value="1"/>
</dbReference>
<feature type="coiled-coil region" evidence="1">
    <location>
        <begin position="10"/>
        <end position="44"/>
    </location>
</feature>
<feature type="compositionally biased region" description="Basic and acidic residues" evidence="2">
    <location>
        <begin position="278"/>
        <end position="301"/>
    </location>
</feature>
<evidence type="ECO:0000256" key="2">
    <source>
        <dbReference type="SAM" id="MobiDB-lite"/>
    </source>
</evidence>
<organism evidence="4">
    <name type="scientific">Arion vulgaris</name>
    <dbReference type="NCBI Taxonomy" id="1028688"/>
    <lineage>
        <taxon>Eukaryota</taxon>
        <taxon>Metazoa</taxon>
        <taxon>Spiralia</taxon>
        <taxon>Lophotrochozoa</taxon>
        <taxon>Mollusca</taxon>
        <taxon>Gastropoda</taxon>
        <taxon>Heterobranchia</taxon>
        <taxon>Euthyneura</taxon>
        <taxon>Panpulmonata</taxon>
        <taxon>Eupulmonata</taxon>
        <taxon>Stylommatophora</taxon>
        <taxon>Helicina</taxon>
        <taxon>Arionoidea</taxon>
        <taxon>Arionidae</taxon>
        <taxon>Arion</taxon>
    </lineage>
</organism>
<name>A0A0B7A9W7_9EUPU</name>
<feature type="compositionally biased region" description="Basic and acidic residues" evidence="2">
    <location>
        <begin position="167"/>
        <end position="195"/>
    </location>
</feature>
<feature type="domain" description="CBF1-interacting co-repressor CIR N-terminal" evidence="3">
    <location>
        <begin position="8"/>
        <end position="44"/>
    </location>
</feature>
<keyword evidence="1" id="KW-0175">Coiled coil</keyword>
<evidence type="ECO:0000256" key="1">
    <source>
        <dbReference type="SAM" id="Coils"/>
    </source>
</evidence>
<proteinExistence type="predicted"/>
<feature type="compositionally biased region" description="Low complexity" evidence="2">
    <location>
        <begin position="230"/>
        <end position="250"/>
    </location>
</feature>
<dbReference type="EMBL" id="HACG01029915">
    <property type="protein sequence ID" value="CEK76780.1"/>
    <property type="molecule type" value="Transcribed_RNA"/>
</dbReference>
<dbReference type="Pfam" id="PF10197">
    <property type="entry name" value="Cir_N"/>
    <property type="match status" value="1"/>
</dbReference>
<gene>
    <name evidence="4" type="primary">ORF101477</name>
</gene>
<dbReference type="PANTHER" id="PTHR22093">
    <property type="entry name" value="LEUKOCYTE RECEPTOR CLUSTER LRC MEMBER 1"/>
    <property type="match status" value="1"/>
</dbReference>